<dbReference type="Gene3D" id="2.30.30.100">
    <property type="match status" value="1"/>
</dbReference>
<dbReference type="GO" id="GO:0004077">
    <property type="term" value="F:biotin--[biotin carboxyl-carrier protein] ligase activity"/>
    <property type="evidence" value="ECO:0007669"/>
    <property type="project" value="UniProtKB-EC"/>
</dbReference>
<dbReference type="InterPro" id="IPR003142">
    <property type="entry name" value="BPL_C"/>
</dbReference>
<dbReference type="PANTHER" id="PTHR12835">
    <property type="entry name" value="BIOTIN PROTEIN LIGASE"/>
    <property type="match status" value="1"/>
</dbReference>
<accession>A0A8J4DWG9</accession>
<dbReference type="InterPro" id="IPR004408">
    <property type="entry name" value="Biotin_CoA_COase_ligase"/>
</dbReference>
<keyword evidence="2" id="KW-0092">Biotin</keyword>
<dbReference type="Proteomes" id="UP000619260">
    <property type="component" value="Unassembled WGS sequence"/>
</dbReference>
<keyword evidence="1 5" id="KW-0436">Ligase</keyword>
<dbReference type="NCBIfam" id="TIGR00121">
    <property type="entry name" value="birA_ligase"/>
    <property type="match status" value="1"/>
</dbReference>
<evidence type="ECO:0000256" key="1">
    <source>
        <dbReference type="ARBA" id="ARBA00022598"/>
    </source>
</evidence>
<dbReference type="SUPFAM" id="SSF55681">
    <property type="entry name" value="Class II aaRS and biotin synthetases"/>
    <property type="match status" value="1"/>
</dbReference>
<dbReference type="PROSITE" id="PS51733">
    <property type="entry name" value="BPL_LPL_CATALYTIC"/>
    <property type="match status" value="1"/>
</dbReference>
<protein>
    <recommendedName>
        <fullName evidence="3">biotin--[biotin carboxyl-carrier protein] ligase</fullName>
        <ecNumber evidence="3">6.3.4.15</ecNumber>
    </recommendedName>
</protein>
<comment type="caution">
    <text evidence="5">The sequence shown here is derived from an EMBL/GenBank/DDBJ whole genome shotgun (WGS) entry which is preliminary data.</text>
</comment>
<dbReference type="Gene3D" id="3.30.930.10">
    <property type="entry name" value="Bira Bifunctional Protein, Domain 2"/>
    <property type="match status" value="1"/>
</dbReference>
<keyword evidence="6" id="KW-1185">Reference proteome</keyword>
<dbReference type="EC" id="6.3.4.15" evidence="3"/>
<dbReference type="EMBL" id="BOPF01000044">
    <property type="protein sequence ID" value="GIJ51102.1"/>
    <property type="molecule type" value="Genomic_DNA"/>
</dbReference>
<organism evidence="5 6">
    <name type="scientific">Virgisporangium aliadipatigenens</name>
    <dbReference type="NCBI Taxonomy" id="741659"/>
    <lineage>
        <taxon>Bacteria</taxon>
        <taxon>Bacillati</taxon>
        <taxon>Actinomycetota</taxon>
        <taxon>Actinomycetes</taxon>
        <taxon>Micromonosporales</taxon>
        <taxon>Micromonosporaceae</taxon>
        <taxon>Virgisporangium</taxon>
    </lineage>
</organism>
<dbReference type="Pfam" id="PF03099">
    <property type="entry name" value="BPL_LplA_LipB"/>
    <property type="match status" value="1"/>
</dbReference>
<dbReference type="InterPro" id="IPR045864">
    <property type="entry name" value="aa-tRNA-synth_II/BPL/LPL"/>
</dbReference>
<evidence type="ECO:0000256" key="2">
    <source>
        <dbReference type="ARBA" id="ARBA00023267"/>
    </source>
</evidence>
<dbReference type="InterPro" id="IPR004143">
    <property type="entry name" value="BPL_LPL_catalytic"/>
</dbReference>
<gene>
    <name evidence="5" type="ORF">Val02_79880</name>
</gene>
<proteinExistence type="predicted"/>
<reference evidence="5" key="1">
    <citation type="submission" date="2021-01" db="EMBL/GenBank/DDBJ databases">
        <title>Whole genome shotgun sequence of Virgisporangium aliadipatigenens NBRC 105644.</title>
        <authorList>
            <person name="Komaki H."/>
            <person name="Tamura T."/>
        </authorList>
    </citation>
    <scope>NUCLEOTIDE SEQUENCE</scope>
    <source>
        <strain evidence="5">NBRC 105644</strain>
    </source>
</reference>
<sequence>MVNPYHDLDRPPLRAEALRRALVVPDGLWTDVRVVPRTASTNADVAAAARDGAPEGLVISAESQEAGKGRLGRQWTSPPRAGIAVSALLRPTAVPPARYGWLPLLTGVAVTEAVRRVGLIDAVLKWPNDVLVAERKLGGILVEAHDGAIVVGIGLNVSLRAEELPVPTATSLALAGAAVADRGPVLRAVLRSLAGWYRRWHDAKGDVEESGLREAYLFHCATIGRDVRVELPGGAVAEGPAQNIDDDGRLVVAGVAYAAGDVVHLR</sequence>
<evidence type="ECO:0000259" key="4">
    <source>
        <dbReference type="PROSITE" id="PS51733"/>
    </source>
</evidence>
<dbReference type="GO" id="GO:0005737">
    <property type="term" value="C:cytoplasm"/>
    <property type="evidence" value="ECO:0007669"/>
    <property type="project" value="TreeGrafter"/>
</dbReference>
<dbReference type="Pfam" id="PF02237">
    <property type="entry name" value="BPL_C"/>
    <property type="match status" value="1"/>
</dbReference>
<dbReference type="PANTHER" id="PTHR12835:SF5">
    <property type="entry name" value="BIOTIN--PROTEIN LIGASE"/>
    <property type="match status" value="1"/>
</dbReference>
<dbReference type="AlphaFoldDB" id="A0A8J4DWG9"/>
<dbReference type="RefSeq" id="WP_203904515.1">
    <property type="nucleotide sequence ID" value="NZ_BOPF01000044.1"/>
</dbReference>
<name>A0A8J4DWG9_9ACTN</name>
<evidence type="ECO:0000256" key="3">
    <source>
        <dbReference type="ARBA" id="ARBA00024227"/>
    </source>
</evidence>
<dbReference type="CDD" id="cd16442">
    <property type="entry name" value="BPL"/>
    <property type="match status" value="1"/>
</dbReference>
<evidence type="ECO:0000313" key="6">
    <source>
        <dbReference type="Proteomes" id="UP000619260"/>
    </source>
</evidence>
<feature type="domain" description="BPL/LPL catalytic" evidence="4">
    <location>
        <begin position="22"/>
        <end position="201"/>
    </location>
</feature>
<evidence type="ECO:0000313" key="5">
    <source>
        <dbReference type="EMBL" id="GIJ51102.1"/>
    </source>
</evidence>